<dbReference type="GO" id="GO:0055052">
    <property type="term" value="C:ATP-binding cassette (ABC) transporter complex, substrate-binding subunit-containing"/>
    <property type="evidence" value="ECO:0007669"/>
    <property type="project" value="TreeGrafter"/>
</dbReference>
<dbReference type="Gene3D" id="3.40.190.10">
    <property type="entry name" value="Periplasmic binding protein-like II"/>
    <property type="match status" value="1"/>
</dbReference>
<evidence type="ECO:0000256" key="4">
    <source>
        <dbReference type="SAM" id="Phobius"/>
    </source>
</evidence>
<keyword evidence="6" id="KW-1185">Reference proteome</keyword>
<comment type="caution">
    <text evidence="5">The sequence shown here is derived from an EMBL/GenBank/DDBJ whole genome shotgun (WGS) entry which is preliminary data.</text>
</comment>
<dbReference type="InterPro" id="IPR006059">
    <property type="entry name" value="SBP"/>
</dbReference>
<dbReference type="EMBL" id="BRLB01000001">
    <property type="protein sequence ID" value="GKX27660.1"/>
    <property type="molecule type" value="Genomic_DNA"/>
</dbReference>
<dbReference type="Pfam" id="PF13416">
    <property type="entry name" value="SBP_bac_8"/>
    <property type="match status" value="1"/>
</dbReference>
<dbReference type="GO" id="GO:0015768">
    <property type="term" value="P:maltose transport"/>
    <property type="evidence" value="ECO:0007669"/>
    <property type="project" value="TreeGrafter"/>
</dbReference>
<sequence length="407" mass="46588">MKKNVYIYGGIAIFIIVVFLVSINHDDSETVEEIIEKENVSILIPCDNSIIVESFEKICEKYETENNIEIDIIKVHIDNFKKYLLTAQENDELPDIIICNNTYMPSLIKIGIFSDTKIYMQDDYERVFSSFALDSCRKDGKSYGVPLIIDPYVLYSNDDRLKQFNQHVPEDFESLLDVAMNTNQFPTDGIGISLASNQLVTNFFLQFFYSTGDSIRTLKSDGGKKVFDLLRDMVANNLISPESIYWNENDMVRGFLNNEFTMFVGSLSSSIIIDKSSEHIDANITSVPYDKKQVWLVKGYNIGLSADCNNSRALEILEYLISREGIADLASMTNTIGTRVDTPYVNEYDIDISLTDNRMVIERFNNWFEISNHIGESMYQLIIDKDNNVESNLNELQNSVRLDIIND</sequence>
<feature type="transmembrane region" description="Helical" evidence="4">
    <location>
        <begin position="5"/>
        <end position="23"/>
    </location>
</feature>
<keyword evidence="2" id="KW-0813">Transport</keyword>
<dbReference type="GO" id="GO:0042956">
    <property type="term" value="P:maltodextrin transmembrane transport"/>
    <property type="evidence" value="ECO:0007669"/>
    <property type="project" value="TreeGrafter"/>
</dbReference>
<dbReference type="AlphaFoldDB" id="A0A9W6DD75"/>
<dbReference type="RefSeq" id="WP_281811169.1">
    <property type="nucleotide sequence ID" value="NZ_BRLB01000001.1"/>
</dbReference>
<keyword evidence="4" id="KW-0812">Transmembrane</keyword>
<dbReference type="PANTHER" id="PTHR30061">
    <property type="entry name" value="MALTOSE-BINDING PERIPLASMIC PROTEIN"/>
    <property type="match status" value="1"/>
</dbReference>
<name>A0A9W6DD75_9FIRM</name>
<reference evidence="5" key="1">
    <citation type="submission" date="2022-06" db="EMBL/GenBank/DDBJ databases">
        <title>Vallitalea longa sp. nov., an anaerobic bacterium isolated from marine sediment.</title>
        <authorList>
            <person name="Hirano S."/>
            <person name="Terahara T."/>
            <person name="Mori K."/>
            <person name="Hamada M."/>
            <person name="Matsumoto R."/>
            <person name="Kobayashi T."/>
        </authorList>
    </citation>
    <scope>NUCLEOTIDE SEQUENCE</scope>
    <source>
        <strain evidence="5">SH18-1</strain>
    </source>
</reference>
<protein>
    <recommendedName>
        <fullName evidence="7">Extracellular solute-binding protein</fullName>
    </recommendedName>
</protein>
<comment type="similarity">
    <text evidence="1">Belongs to the bacterial solute-binding protein 1 family.</text>
</comment>
<proteinExistence type="inferred from homology"/>
<evidence type="ECO:0000256" key="3">
    <source>
        <dbReference type="ARBA" id="ARBA00022729"/>
    </source>
</evidence>
<dbReference type="GO" id="GO:1901982">
    <property type="term" value="F:maltose binding"/>
    <property type="evidence" value="ECO:0007669"/>
    <property type="project" value="TreeGrafter"/>
</dbReference>
<keyword evidence="4" id="KW-0472">Membrane</keyword>
<accession>A0A9W6DD75</accession>
<evidence type="ECO:0000313" key="5">
    <source>
        <dbReference type="EMBL" id="GKX27660.1"/>
    </source>
</evidence>
<dbReference type="PANTHER" id="PTHR30061:SF50">
    <property type="entry name" value="MALTOSE_MALTODEXTRIN-BINDING PERIPLASMIC PROTEIN"/>
    <property type="match status" value="1"/>
</dbReference>
<evidence type="ECO:0008006" key="7">
    <source>
        <dbReference type="Google" id="ProtNLM"/>
    </source>
</evidence>
<evidence type="ECO:0000313" key="6">
    <source>
        <dbReference type="Proteomes" id="UP001144256"/>
    </source>
</evidence>
<dbReference type="SUPFAM" id="SSF53850">
    <property type="entry name" value="Periplasmic binding protein-like II"/>
    <property type="match status" value="1"/>
</dbReference>
<keyword evidence="3" id="KW-0732">Signal</keyword>
<organism evidence="5 6">
    <name type="scientific">Vallitalea longa</name>
    <dbReference type="NCBI Taxonomy" id="2936439"/>
    <lineage>
        <taxon>Bacteria</taxon>
        <taxon>Bacillati</taxon>
        <taxon>Bacillota</taxon>
        <taxon>Clostridia</taxon>
        <taxon>Lachnospirales</taxon>
        <taxon>Vallitaleaceae</taxon>
        <taxon>Vallitalea</taxon>
    </lineage>
</organism>
<evidence type="ECO:0000256" key="2">
    <source>
        <dbReference type="ARBA" id="ARBA00022448"/>
    </source>
</evidence>
<keyword evidence="4" id="KW-1133">Transmembrane helix</keyword>
<dbReference type="Proteomes" id="UP001144256">
    <property type="component" value="Unassembled WGS sequence"/>
</dbReference>
<gene>
    <name evidence="5" type="ORF">SH1V18_01400</name>
</gene>
<evidence type="ECO:0000256" key="1">
    <source>
        <dbReference type="ARBA" id="ARBA00008520"/>
    </source>
</evidence>